<feature type="domain" description="EF-hand" evidence="8">
    <location>
        <begin position="499"/>
        <end position="527"/>
    </location>
</feature>
<evidence type="ECO:0000256" key="5">
    <source>
        <dbReference type="ARBA" id="ARBA00022837"/>
    </source>
</evidence>
<evidence type="ECO:0000256" key="1">
    <source>
        <dbReference type="ARBA" id="ARBA00006049"/>
    </source>
</evidence>
<feature type="domain" description="EF-hand" evidence="8">
    <location>
        <begin position="1268"/>
        <end position="1303"/>
    </location>
</feature>
<feature type="domain" description="EF-hand" evidence="8">
    <location>
        <begin position="234"/>
        <end position="269"/>
    </location>
</feature>
<proteinExistence type="inferred from homology"/>
<dbReference type="InterPro" id="IPR011992">
    <property type="entry name" value="EF-hand-dom_pair"/>
</dbReference>
<evidence type="ECO:0000256" key="3">
    <source>
        <dbReference type="ARBA" id="ARBA00022723"/>
    </source>
</evidence>
<feature type="domain" description="EF-hand" evidence="8">
    <location>
        <begin position="2074"/>
        <end position="2109"/>
    </location>
</feature>
<evidence type="ECO:0000313" key="9">
    <source>
        <dbReference type="EMBL" id="CEG41765.1"/>
    </source>
</evidence>
<evidence type="ECO:0000313" key="10">
    <source>
        <dbReference type="Proteomes" id="UP000054928"/>
    </source>
</evidence>
<dbReference type="SUPFAM" id="SSF47473">
    <property type="entry name" value="EF-hand"/>
    <property type="match status" value="11"/>
</dbReference>
<dbReference type="SMART" id="SM00054">
    <property type="entry name" value="EFh"/>
    <property type="match status" value="31"/>
</dbReference>
<feature type="domain" description="EF-hand" evidence="8">
    <location>
        <begin position="402"/>
        <end position="437"/>
    </location>
</feature>
<feature type="domain" description="EF-hand" evidence="8">
    <location>
        <begin position="1920"/>
        <end position="1955"/>
    </location>
</feature>
<feature type="domain" description="EF-hand" evidence="8">
    <location>
        <begin position="925"/>
        <end position="960"/>
    </location>
</feature>
<dbReference type="OrthoDB" id="191686at2759"/>
<dbReference type="OMA" id="EDEMTHY"/>
<dbReference type="InterPro" id="IPR002048">
    <property type="entry name" value="EF_hand_dom"/>
</dbReference>
<feature type="domain" description="EF-hand" evidence="8">
    <location>
        <begin position="1322"/>
        <end position="1357"/>
    </location>
</feature>
<accession>A0A0P1AKV0</accession>
<evidence type="ECO:0000256" key="4">
    <source>
        <dbReference type="ARBA" id="ARBA00022737"/>
    </source>
</evidence>
<feature type="compositionally biased region" description="Basic residues" evidence="7">
    <location>
        <begin position="94"/>
        <end position="111"/>
    </location>
</feature>
<dbReference type="PROSITE" id="PS00018">
    <property type="entry name" value="EF_HAND_1"/>
    <property type="match status" value="27"/>
</dbReference>
<dbReference type="PANTHER" id="PTHR23055">
    <property type="entry name" value="CALCIUM BINDING PROTEINS"/>
    <property type="match status" value="1"/>
</dbReference>
<feature type="domain" description="EF-hand" evidence="8">
    <location>
        <begin position="2413"/>
        <end position="2448"/>
    </location>
</feature>
<dbReference type="STRING" id="4781.A0A0P1AKV0"/>
<feature type="domain" description="EF-hand" evidence="8">
    <location>
        <begin position="1475"/>
        <end position="1510"/>
    </location>
</feature>
<dbReference type="InterPro" id="IPR018247">
    <property type="entry name" value="EF_Hand_1_Ca_BS"/>
</dbReference>
<keyword evidence="6" id="KW-0449">Lipoprotein</keyword>
<dbReference type="Gene3D" id="1.10.238.10">
    <property type="entry name" value="EF-hand"/>
    <property type="match status" value="11"/>
</dbReference>
<dbReference type="GO" id="GO:0005509">
    <property type="term" value="F:calcium ion binding"/>
    <property type="evidence" value="ECO:0007669"/>
    <property type="project" value="InterPro"/>
</dbReference>
<feature type="region of interest" description="Disordered" evidence="7">
    <location>
        <begin position="742"/>
        <end position="761"/>
    </location>
</feature>
<feature type="domain" description="EF-hand" evidence="8">
    <location>
        <begin position="2038"/>
        <end position="2073"/>
    </location>
</feature>
<feature type="domain" description="EF-hand" evidence="8">
    <location>
        <begin position="615"/>
        <end position="650"/>
    </location>
</feature>
<organism evidence="9 10">
    <name type="scientific">Plasmopara halstedii</name>
    <name type="common">Downy mildew of sunflower</name>
    <dbReference type="NCBI Taxonomy" id="4781"/>
    <lineage>
        <taxon>Eukaryota</taxon>
        <taxon>Sar</taxon>
        <taxon>Stramenopiles</taxon>
        <taxon>Oomycota</taxon>
        <taxon>Peronosporomycetes</taxon>
        <taxon>Peronosporales</taxon>
        <taxon>Peronosporaceae</taxon>
        <taxon>Plasmopara</taxon>
    </lineage>
</organism>
<feature type="domain" description="EF-hand" evidence="8">
    <location>
        <begin position="2323"/>
        <end position="2358"/>
    </location>
</feature>
<evidence type="ECO:0000256" key="6">
    <source>
        <dbReference type="ARBA" id="ARBA00023288"/>
    </source>
</evidence>
<dbReference type="CDD" id="cd00051">
    <property type="entry name" value="EFh"/>
    <property type="match status" value="12"/>
</dbReference>
<reference evidence="10" key="1">
    <citation type="submission" date="2014-09" db="EMBL/GenBank/DDBJ databases">
        <authorList>
            <person name="Sharma Rahul"/>
            <person name="Thines Marco"/>
        </authorList>
    </citation>
    <scope>NUCLEOTIDE SEQUENCE [LARGE SCALE GENOMIC DNA]</scope>
</reference>
<feature type="domain" description="EF-hand" evidence="8">
    <location>
        <begin position="1232"/>
        <end position="1267"/>
    </location>
</feature>
<feature type="domain" description="EF-hand" evidence="8">
    <location>
        <begin position="651"/>
        <end position="686"/>
    </location>
</feature>
<dbReference type="RefSeq" id="XP_024578134.1">
    <property type="nucleotide sequence ID" value="XM_024727570.1"/>
</dbReference>
<feature type="domain" description="EF-hand" evidence="8">
    <location>
        <begin position="1038"/>
        <end position="1073"/>
    </location>
</feature>
<dbReference type="EMBL" id="CCYD01000610">
    <property type="protein sequence ID" value="CEG41765.1"/>
    <property type="molecule type" value="Genomic_DNA"/>
</dbReference>
<feature type="domain" description="EF-hand" evidence="8">
    <location>
        <begin position="1633"/>
        <end position="1668"/>
    </location>
</feature>
<evidence type="ECO:0000259" key="8">
    <source>
        <dbReference type="PROSITE" id="PS50222"/>
    </source>
</evidence>
<evidence type="ECO:0000256" key="2">
    <source>
        <dbReference type="ARBA" id="ARBA00022707"/>
    </source>
</evidence>
<protein>
    <recommendedName>
        <fullName evidence="8">EF-hand domain-containing protein</fullName>
    </recommendedName>
</protein>
<feature type="domain" description="EF-hand" evidence="8">
    <location>
        <begin position="1528"/>
        <end position="1563"/>
    </location>
</feature>
<dbReference type="Pfam" id="PF13202">
    <property type="entry name" value="EF-hand_5"/>
    <property type="match status" value="2"/>
</dbReference>
<feature type="domain" description="EF-hand" evidence="8">
    <location>
        <begin position="1866"/>
        <end position="1901"/>
    </location>
</feature>
<feature type="domain" description="EF-hand" evidence="8">
    <location>
        <begin position="1830"/>
        <end position="1865"/>
    </location>
</feature>
<feature type="domain" description="EF-hand" evidence="8">
    <location>
        <begin position="1129"/>
        <end position="1164"/>
    </location>
</feature>
<dbReference type="Pfam" id="PF13499">
    <property type="entry name" value="EF-hand_7"/>
    <property type="match status" value="11"/>
</dbReference>
<comment type="similarity">
    <text evidence="1">Belongs to the recoverin family.</text>
</comment>
<dbReference type="GeneID" id="36407149"/>
<feature type="domain" description="EF-hand" evidence="8">
    <location>
        <begin position="2359"/>
        <end position="2394"/>
    </location>
</feature>
<feature type="domain" description="EF-hand" evidence="8">
    <location>
        <begin position="1439"/>
        <end position="1474"/>
    </location>
</feature>
<keyword evidence="2" id="KW-0519">Myristate</keyword>
<sequence length="2453" mass="275754">MAHETTHVSAVTLLLGDEAREIMMCSGLPLQELLQCVAAGFPGANKVPVAVRHATNHICYPLSLLCRSPELFENAAFHLVLEKESIATQEFVRRGSKHRHRAHHSRKRGARTRNTPDRRENQILTTSDVQDEDADSLQHFEAASTEDELDLDLSDFELPQLVNVFTQACPTGALDRITFNRCLEKILSQSGRYDPQARKMFTKLFHIFEEQSECPDTVDVADFLGGVSVFACGERQEKISSTFELYDVDGDGFITKEEMTKYLTAVFLVIKGTSPRHFQDNSINPAELGVATASQCFDDSTLNEEGKLSYDAFRKWYMKPGPTQLITAERGRGSEETKRDNDVQPEVLDVGTLREVTGLATLSMSDLYAFLNGASKEALTRAEFKSSFSALLKTLNRKATYEIVTFLDRLFDAFDENKSDSVDFVELCTGLSILCGSLDEDKVVAAFSLIDSDGDGYITQQELETYLKAVFKIIYETTPAARQLIGIDAKRLAYYTALQAFDDWDKNRDGKLTLKEFHSWYWVYGDYQQSMMNSRSVIQNQPESNSSHFFGTSDFVASLTGLRDRAASDVFELIAAKVNEDGVLSREAFFSIVDELVEENVANTNRSLSTEEKDQLQKILEAVFDGFDTDHDGFVDFCELSSGISILCSGSQQEKVKSTFDLFDINQDGFISRDEMETYLASVYRIIFMTSPELTQHLCGISPEELAHITAAEAFILADANEDGRLSFDEFTKWYSTQGTAQRSSVKSPVPNTEGDLSTSNGATTSAKISLITSKDALNEMKELTNLDAYDVTEIFDFFQAAADQNGNVSQPLFMRCFNKLQAKDRQLSLEKQLKTQSLLKEIFELFDPNQNGTVNVQELCAGLSILCGGSRADRAKSMFTLYDVDHDGFVSPEEMALYLTSVFKVLFKAHPELPAKTEMMPEQLAKSTTRECFLAFDQNQDGLLSFDEFRVWFEHQNSHTRQKEKLSGATNGYDLSIPVEIAKKLSGLERISLEEMSNIFGAAVGGGERISRRIFDECFYTQICGKIIPSFSKDYSTRMQVIDRLFTAFDTEHKGIANMKELLSGLSILCRTSTQDEKVLAAFKIYDANKDGAISKNEMTHYLESVFKLLFALDPTREQQLGTSANTLAVATTSEIFEVADVNQDGELNFKEFQRWYTRPEHVSFNDIAAPLDLDEVRQLTNLGNVDVVEVFKRFADHADARGMLNRSSFTRCLFEIVESASPRTQIEKMRAKLVAGRLYAAFDPDGNGSVDFRELASGLTVLCNGARDVKVKDALRLCDLNVDGFISLDEMKRYLTSIFRVLYEVQPKMKRETGVSPDELGVVTAEQAFFEADLNRDGQLSYDEFLRWYNSPTQGGISSVVTKNAIVDSPLQWMPLSDLKQLTNLAQYEPEEVFEIFAGEADEDGYLSRGAFDESFRKVINGQTINTRASDPDTQNKMQTVVGCLFDLFDKDKKGMVDFGEIASGLSILCGGTEIQKVEAAFSLVDFNGDGFISLDEMTRYLTSVFRVLFQVSPDTQSLGITPEELGEVTAQQAFAEADQNHDGQLTLKEFQLWYQRSGSIGEVAKNVKQLVNLAEARHVPNLQARVPMEALNALAECVDEQGYVSRKAFDHFCQHIISSIQDTKLDGYERIDIFFNSIFNLLDVDKNGVVDLSEIVNSLSVFFGCLSEELTRSAFSLYDYNGDGYISIDEMTRHLTSVFRLLVEASPSRLQHIIGDSPEHLAARTAKQAFDEADLVQENRLSYLEFCKWFTRANVAYMYRLFQNNIPEWFSLREVRRLTNLKSFSTQQALNTFSKLTAADNTMDRGTFRQAFGLFEVESGHKHTKDRLRTLVDRIFDLFDADKNGLVDFQELVRGLSMLCRTPHTDEVRTAFNLYDLNHDGYISLGEMRLYLTVVFKVLFEMKSDSEASMGVTPEELGVITAEQAFAEADQDRDGKLSFAEFRQWFMQSKAVENVGQVDQQHQQARTVEGNVPEWVSLDVVKHMTNLEKYTANEVFEIFANRCSEDGTLGREAFEECFEQLVDEQYKIDEVSLARLRLILNRLFVIFDEDNSGTVDFCELSSGLSVLCAGSREEKVRAAFSLYDLNQDGFIALDEMVRYLASVFKVLYEASPGTDVKLGVQPKELAKITAEQCFLEADLNKDGKLSFDEFVAWYSKSAEFIKPAAAATSIFGQQLIEDIATEDLTCARPRDDSPSRELIRATMTPESPRRTVRNIDKDPQLVTMDSPSVTSLLDQFQDLKRINDDTPLSPHTASALTMNSSNLEHFRQLLKLDTYEVNDLLEIFAEAAPSGVLSFAAFKKCFDQIVRLAGGHESHGERQEADALIRRLFQVFDTDNSNTVDFGELASGLSILSGSSVDDKVRAAFQLYDIDGDGCITKEEMINYMTSIFKVMNETTGSSDFRMGVSPEELARITANRCFDEADLNGDDQLSFEEFKKWCTPNTSEPLKRS</sequence>
<keyword evidence="4" id="KW-0677">Repeat</keyword>
<dbReference type="Proteomes" id="UP000054928">
    <property type="component" value="Unassembled WGS sequence"/>
</dbReference>
<feature type="domain" description="EF-hand" evidence="8">
    <location>
        <begin position="1075"/>
        <end position="1110"/>
    </location>
</feature>
<feature type="domain" description="EF-hand" evidence="8">
    <location>
        <begin position="706"/>
        <end position="741"/>
    </location>
</feature>
<feature type="domain" description="EF-hand" evidence="8">
    <location>
        <begin position="871"/>
        <end position="906"/>
    </location>
</feature>
<feature type="domain" description="EF-hand" evidence="8">
    <location>
        <begin position="438"/>
        <end position="473"/>
    </location>
</feature>
<name>A0A0P1AKV0_PLAHL</name>
<dbReference type="Pfam" id="PF13833">
    <property type="entry name" value="EF-hand_8"/>
    <property type="match status" value="1"/>
</dbReference>
<dbReference type="PANTHER" id="PTHR23055:SF178">
    <property type="entry name" value="NEUROCALCIN HOMOLOG"/>
    <property type="match status" value="1"/>
</dbReference>
<keyword evidence="3" id="KW-0479">Metal-binding</keyword>
<keyword evidence="10" id="KW-1185">Reference proteome</keyword>
<keyword evidence="5" id="KW-0106">Calcium</keyword>
<dbReference type="PROSITE" id="PS50222">
    <property type="entry name" value="EF_HAND_2"/>
    <property type="match status" value="30"/>
</dbReference>
<feature type="domain" description="EF-hand" evidence="8">
    <location>
        <begin position="835"/>
        <end position="870"/>
    </location>
</feature>
<evidence type="ECO:0000256" key="7">
    <source>
        <dbReference type="SAM" id="MobiDB-lite"/>
    </source>
</evidence>
<feature type="domain" description="EF-hand" evidence="8">
    <location>
        <begin position="2128"/>
        <end position="2163"/>
    </location>
</feature>
<feature type="region of interest" description="Disordered" evidence="7">
    <location>
        <begin position="92"/>
        <end position="134"/>
    </location>
</feature>
<feature type="domain" description="EF-hand" evidence="8">
    <location>
        <begin position="1669"/>
        <end position="1704"/>
    </location>
</feature>
<dbReference type="InterPro" id="IPR028846">
    <property type="entry name" value="Recoverin"/>
</dbReference>